<evidence type="ECO:0000259" key="1">
    <source>
        <dbReference type="Pfam" id="PF03235"/>
    </source>
</evidence>
<dbReference type="InterPro" id="IPR004919">
    <property type="entry name" value="GmrSD_N"/>
</dbReference>
<organism evidence="2 3">
    <name type="scientific">Floricoccus tropicus</name>
    <dbReference type="NCBI Taxonomy" id="1859473"/>
    <lineage>
        <taxon>Bacteria</taxon>
        <taxon>Bacillati</taxon>
        <taxon>Bacillota</taxon>
        <taxon>Bacilli</taxon>
        <taxon>Lactobacillales</taxon>
        <taxon>Streptococcaceae</taxon>
        <taxon>Floricoccus</taxon>
    </lineage>
</organism>
<dbReference type="Proteomes" id="UP000178622">
    <property type="component" value="Unassembled WGS sequence"/>
</dbReference>
<dbReference type="PANTHER" id="PTHR35149:SF1">
    <property type="entry name" value="DUF5655 DOMAIN-CONTAINING PROTEIN"/>
    <property type="match status" value="1"/>
</dbReference>
<feature type="domain" description="GmrSD restriction endonucleases N-terminal" evidence="1">
    <location>
        <begin position="42"/>
        <end position="253"/>
    </location>
</feature>
<dbReference type="OrthoDB" id="9798761at2"/>
<dbReference type="EMBL" id="MKIR01000001">
    <property type="protein sequence ID" value="OFI50465.1"/>
    <property type="molecule type" value="Genomic_DNA"/>
</dbReference>
<evidence type="ECO:0000313" key="2">
    <source>
        <dbReference type="EMBL" id="OFI50465.1"/>
    </source>
</evidence>
<dbReference type="PANTHER" id="PTHR35149">
    <property type="entry name" value="SLL5132 PROTEIN"/>
    <property type="match status" value="1"/>
</dbReference>
<sequence>MKQLHLENINNWPEITEQVEIFKDGKLIGNLSPNEPILTRNVKDIISEPIRYLIPAYQRGYRWGKKQVIDLLNDIWEWGEIQSKLPTSENNKYCLQPIVLKKNDTNKYDYDLVDGQQRLTSIYIILKALKALEVINQSANYSLSYETRIGKNDDSIGSEEFLKDYIFDSNLADKNIDFYHMNNAFQNALDWLGEDEERKQKWYEYLINENYGAFFIEYNATQAGDERSSERIFIGLNAGKISLVESELVKGLFLKTNNFSNNKAKLSIIEISTEWDRIERKLRDKNFWAWLGQDETDQPRIDYILSIVAKSSNFYSYFENQLNIENPNMDEIANILWLQVKQCFMTLEDWYDDFKTYHLIGFLNQIDKKKNKISNYYYKYLDDNLNFVEETNVYEILEKIDDISYGDKEVYKTLLFFNILTCIDNKIKFRFDDFRSSDYDIEHVSPHSQFDKLNKIEREKWLDEIKKSGLFNEELNKYEYRDLGTDDIFEQFYSNLTDNKRLDDVDSLGNLCLLDENTNRSYGNKPFPLKVKTIIEVDIDQNKGNYILPATKNVFLKYYSGLNINNITWEDSDAECYLEKIRDTLKTFMEKENDYKI</sequence>
<proteinExistence type="predicted"/>
<reference evidence="3" key="1">
    <citation type="submission" date="2016-09" db="EMBL/GenBank/DDBJ databases">
        <title>Draft genome sequence of a novel species of the family Streptococcaceae isolated from flowers.</title>
        <authorList>
            <person name="Chuah L.-O."/>
            <person name="Yap K.-P."/>
            <person name="Thong K.L."/>
            <person name="Liong M.T."/>
            <person name="Ahmad R."/>
            <person name="Rusul G."/>
        </authorList>
    </citation>
    <scope>NUCLEOTIDE SEQUENCE [LARGE SCALE GENOMIC DNA]</scope>
    <source>
        <strain evidence="3">DF1</strain>
    </source>
</reference>
<dbReference type="STRING" id="1859473.BG261_00885"/>
<keyword evidence="3" id="KW-1185">Reference proteome</keyword>
<protein>
    <recommendedName>
        <fullName evidence="1">GmrSD restriction endonucleases N-terminal domain-containing protein</fullName>
    </recommendedName>
</protein>
<dbReference type="AlphaFoldDB" id="A0A1E8GQF2"/>
<dbReference type="RefSeq" id="WP_070791278.1">
    <property type="nucleotide sequence ID" value="NZ_MKIR01000001.1"/>
</dbReference>
<name>A0A1E8GQF2_9LACT</name>
<comment type="caution">
    <text evidence="2">The sequence shown here is derived from an EMBL/GenBank/DDBJ whole genome shotgun (WGS) entry which is preliminary data.</text>
</comment>
<dbReference type="Pfam" id="PF03235">
    <property type="entry name" value="GmrSD_N"/>
    <property type="match status" value="1"/>
</dbReference>
<evidence type="ECO:0000313" key="3">
    <source>
        <dbReference type="Proteomes" id="UP000178622"/>
    </source>
</evidence>
<accession>A0A1E8GQF2</accession>
<gene>
    <name evidence="2" type="ORF">BG261_00885</name>
</gene>